<dbReference type="PANTHER" id="PTHR30069">
    <property type="entry name" value="TONB-DEPENDENT OUTER MEMBRANE RECEPTOR"/>
    <property type="match status" value="1"/>
</dbReference>
<keyword evidence="6 11" id="KW-0798">TonB box</keyword>
<keyword evidence="9 10" id="KW-0998">Cell outer membrane</keyword>
<dbReference type="InterPro" id="IPR000531">
    <property type="entry name" value="Beta-barrel_TonB"/>
</dbReference>
<evidence type="ECO:0000256" key="1">
    <source>
        <dbReference type="ARBA" id="ARBA00004571"/>
    </source>
</evidence>
<dbReference type="InterPro" id="IPR039426">
    <property type="entry name" value="TonB-dep_rcpt-like"/>
</dbReference>
<dbReference type="InterPro" id="IPR012910">
    <property type="entry name" value="Plug_dom"/>
</dbReference>
<dbReference type="PROSITE" id="PS52016">
    <property type="entry name" value="TONB_DEPENDENT_REC_3"/>
    <property type="match status" value="1"/>
</dbReference>
<dbReference type="SUPFAM" id="SSF56935">
    <property type="entry name" value="Porins"/>
    <property type="match status" value="1"/>
</dbReference>
<dbReference type="InterPro" id="IPR037066">
    <property type="entry name" value="Plug_dom_sf"/>
</dbReference>
<dbReference type="EMBL" id="BMXI01000018">
    <property type="protein sequence ID" value="GHC64937.1"/>
    <property type="molecule type" value="Genomic_DNA"/>
</dbReference>
<protein>
    <recommendedName>
        <fullName evidence="17">TonB-dependent receptor</fullName>
    </recommendedName>
</protein>
<evidence type="ECO:0000256" key="12">
    <source>
        <dbReference type="SAM" id="MobiDB-lite"/>
    </source>
</evidence>
<evidence type="ECO:0000256" key="8">
    <source>
        <dbReference type="ARBA" id="ARBA00023170"/>
    </source>
</evidence>
<feature type="domain" description="TonB-dependent receptor plug" evidence="14">
    <location>
        <begin position="39"/>
        <end position="144"/>
    </location>
</feature>
<dbReference type="PANTHER" id="PTHR30069:SF29">
    <property type="entry name" value="HEMOGLOBIN AND HEMOGLOBIN-HAPTOGLOBIN-BINDING PROTEIN 1-RELATED"/>
    <property type="match status" value="1"/>
</dbReference>
<evidence type="ECO:0000256" key="3">
    <source>
        <dbReference type="ARBA" id="ARBA00022452"/>
    </source>
</evidence>
<comment type="similarity">
    <text evidence="10 11">Belongs to the TonB-dependent receptor family.</text>
</comment>
<accession>A0A918TVD5</accession>
<name>A0A918TVD5_9BACT</name>
<dbReference type="Proteomes" id="UP000644507">
    <property type="component" value="Unassembled WGS sequence"/>
</dbReference>
<evidence type="ECO:0000313" key="16">
    <source>
        <dbReference type="Proteomes" id="UP000644507"/>
    </source>
</evidence>
<evidence type="ECO:0000256" key="7">
    <source>
        <dbReference type="ARBA" id="ARBA00023136"/>
    </source>
</evidence>
<dbReference type="AlphaFoldDB" id="A0A918TVD5"/>
<dbReference type="CDD" id="cd01347">
    <property type="entry name" value="ligand_gated_channel"/>
    <property type="match status" value="1"/>
</dbReference>
<keyword evidence="16" id="KW-1185">Reference proteome</keyword>
<reference evidence="15" key="1">
    <citation type="journal article" date="2014" name="Int. J. Syst. Evol. Microbiol.">
        <title>Complete genome sequence of Corynebacterium casei LMG S-19264T (=DSM 44701T), isolated from a smear-ripened cheese.</title>
        <authorList>
            <consortium name="US DOE Joint Genome Institute (JGI-PGF)"/>
            <person name="Walter F."/>
            <person name="Albersmeier A."/>
            <person name="Kalinowski J."/>
            <person name="Ruckert C."/>
        </authorList>
    </citation>
    <scope>NUCLEOTIDE SEQUENCE</scope>
    <source>
        <strain evidence="15">KCTC 12988</strain>
    </source>
</reference>
<keyword evidence="3 10" id="KW-1134">Transmembrane beta strand</keyword>
<dbReference type="Gene3D" id="2.40.170.20">
    <property type="entry name" value="TonB-dependent receptor, beta-barrel domain"/>
    <property type="match status" value="1"/>
</dbReference>
<evidence type="ECO:0000256" key="2">
    <source>
        <dbReference type="ARBA" id="ARBA00022448"/>
    </source>
</evidence>
<evidence type="ECO:0000256" key="9">
    <source>
        <dbReference type="ARBA" id="ARBA00023237"/>
    </source>
</evidence>
<evidence type="ECO:0000256" key="10">
    <source>
        <dbReference type="PROSITE-ProRule" id="PRU01360"/>
    </source>
</evidence>
<dbReference type="GO" id="GO:0044718">
    <property type="term" value="P:siderophore transmembrane transport"/>
    <property type="evidence" value="ECO:0007669"/>
    <property type="project" value="TreeGrafter"/>
</dbReference>
<organism evidence="15 16">
    <name type="scientific">Roseibacillus persicicus</name>
    <dbReference type="NCBI Taxonomy" id="454148"/>
    <lineage>
        <taxon>Bacteria</taxon>
        <taxon>Pseudomonadati</taxon>
        <taxon>Verrucomicrobiota</taxon>
        <taxon>Verrucomicrobiia</taxon>
        <taxon>Verrucomicrobiales</taxon>
        <taxon>Verrucomicrobiaceae</taxon>
        <taxon>Roseibacillus</taxon>
    </lineage>
</organism>
<gene>
    <name evidence="15" type="ORF">GCM10007100_35890</name>
</gene>
<dbReference type="InterPro" id="IPR036942">
    <property type="entry name" value="Beta-barrel_TonB_sf"/>
</dbReference>
<dbReference type="RefSeq" id="WP_189573260.1">
    <property type="nucleotide sequence ID" value="NZ_BMXI01000018.1"/>
</dbReference>
<evidence type="ECO:0000256" key="4">
    <source>
        <dbReference type="ARBA" id="ARBA00022692"/>
    </source>
</evidence>
<keyword evidence="2 10" id="KW-0813">Transport</keyword>
<comment type="caution">
    <text evidence="15">The sequence shown here is derived from an EMBL/GenBank/DDBJ whole genome shotgun (WGS) entry which is preliminary data.</text>
</comment>
<dbReference type="GO" id="GO:0009279">
    <property type="term" value="C:cell outer membrane"/>
    <property type="evidence" value="ECO:0007669"/>
    <property type="project" value="UniProtKB-SubCell"/>
</dbReference>
<evidence type="ECO:0000256" key="6">
    <source>
        <dbReference type="ARBA" id="ARBA00023077"/>
    </source>
</evidence>
<dbReference type="GO" id="GO:0015344">
    <property type="term" value="F:siderophore uptake transmembrane transporter activity"/>
    <property type="evidence" value="ECO:0007669"/>
    <property type="project" value="TreeGrafter"/>
</dbReference>
<evidence type="ECO:0000256" key="11">
    <source>
        <dbReference type="RuleBase" id="RU003357"/>
    </source>
</evidence>
<sequence length="684" mass="75966">MRYLNTSIAATFLIPSLSGQVVLPETVVTASRQVEDSTESPFLTEVITNEDILNNSFRTLPESLALTPGVSVQKTTHGHGSPFIRGFTGRQNLYLTDGIRLNNSTYRSGPVQYANTIDAFALDRYELVKSQGSVLYGSDALGGTLNSITSGSNYRDYDAGEFFQHGAANYRFDTNSQSHLGRIQQSVGSGGSWGFTFGTTLKDFGDVESDYYGEMKNTGYPEQNYDLKFEFSPTDNLHLTLFSQYLNQDDIWRWHSTTFNPGGWEGLDAGTYTSRIYDQERWLNYLKLEHEPLANWIDRYALTFSYQTTQDSEYQDRRPASDQIRFGDIVTDTYGISFEAQSTVGRTSVLYGADYYEDHIDSEGYRINTVTNAVDNNRAPIADDSTYRSLGIFTQARTDWNDQLQTTAGMRYTYADTDIGSLDAEDSWQALVFNLRALYQLDSTWSAFGGYSQGFRAPNVNDLTGDVTSRSGLESLGTLGLDPERTQTFEIGTRGRSDKFTFEAAAFYTIIDDLIVRVEDGGGTERASNASEAWITGIEAEGNYTFNDSWSLNGFVTWQYGDQTTPEFLGGPEEDFPLSRLSPLRGSLALRYDSPDDTWWAEARATAAAKANRLSPGDEGDTQRIPPGGTPSYVVLSANAGWQATENLSLTLGLQNLTDEDYRIHGSGLNEPGFGAMLGARVTW</sequence>
<keyword evidence="5" id="KW-0732">Signal</keyword>
<comment type="subcellular location">
    <subcellularLocation>
        <location evidence="1 10">Cell outer membrane</location>
        <topology evidence="1 10">Multi-pass membrane protein</topology>
    </subcellularLocation>
</comment>
<feature type="domain" description="TonB-dependent receptor-like beta-barrel" evidence="13">
    <location>
        <begin position="233"/>
        <end position="657"/>
    </location>
</feature>
<dbReference type="Gene3D" id="2.170.130.10">
    <property type="entry name" value="TonB-dependent receptor, plug domain"/>
    <property type="match status" value="1"/>
</dbReference>
<feature type="region of interest" description="Disordered" evidence="12">
    <location>
        <begin position="610"/>
        <end position="630"/>
    </location>
</feature>
<keyword evidence="7 10" id="KW-0472">Membrane</keyword>
<dbReference type="Pfam" id="PF00593">
    <property type="entry name" value="TonB_dep_Rec_b-barrel"/>
    <property type="match status" value="1"/>
</dbReference>
<evidence type="ECO:0000259" key="14">
    <source>
        <dbReference type="Pfam" id="PF07715"/>
    </source>
</evidence>
<evidence type="ECO:0008006" key="17">
    <source>
        <dbReference type="Google" id="ProtNLM"/>
    </source>
</evidence>
<proteinExistence type="inferred from homology"/>
<keyword evidence="4 10" id="KW-0812">Transmembrane</keyword>
<evidence type="ECO:0000256" key="5">
    <source>
        <dbReference type="ARBA" id="ARBA00022729"/>
    </source>
</evidence>
<evidence type="ECO:0000313" key="15">
    <source>
        <dbReference type="EMBL" id="GHC64937.1"/>
    </source>
</evidence>
<evidence type="ECO:0000259" key="13">
    <source>
        <dbReference type="Pfam" id="PF00593"/>
    </source>
</evidence>
<reference evidence="15" key="2">
    <citation type="submission" date="2020-09" db="EMBL/GenBank/DDBJ databases">
        <authorList>
            <person name="Sun Q."/>
            <person name="Kim S."/>
        </authorList>
    </citation>
    <scope>NUCLEOTIDE SEQUENCE</scope>
    <source>
        <strain evidence="15">KCTC 12988</strain>
    </source>
</reference>
<dbReference type="Pfam" id="PF07715">
    <property type="entry name" value="Plug"/>
    <property type="match status" value="1"/>
</dbReference>
<keyword evidence="8" id="KW-0675">Receptor</keyword>